<evidence type="ECO:0000313" key="5">
    <source>
        <dbReference type="Proteomes" id="UP000438429"/>
    </source>
</evidence>
<dbReference type="AlphaFoldDB" id="A0A2U9CVR0"/>
<proteinExistence type="predicted"/>
<dbReference type="EMBL" id="VEVO01000017">
    <property type="protein sequence ID" value="KAF0028199.1"/>
    <property type="molecule type" value="Genomic_DNA"/>
</dbReference>
<evidence type="ECO:0000256" key="1">
    <source>
        <dbReference type="SAM" id="MobiDB-lite"/>
    </source>
</evidence>
<sequence>MRNKRSVLEGGSCCVITSPLRRQDDVHNPRTRTANKERLLHRSELSRSERRRPPGGSVDPANHSRD</sequence>
<keyword evidence="4" id="KW-1185">Reference proteome</keyword>
<name>A0A2U9CVR0_SCOMX</name>
<reference evidence="3 5" key="2">
    <citation type="submission" date="2019-06" db="EMBL/GenBank/DDBJ databases">
        <title>Draft genomes of female and male turbot (Scophthalmus maximus).</title>
        <authorList>
            <person name="Xu H."/>
            <person name="Xu X.-W."/>
            <person name="Shao C."/>
            <person name="Chen S."/>
        </authorList>
    </citation>
    <scope>NUCLEOTIDE SEQUENCE [LARGE SCALE GENOMIC DNA]</scope>
    <source>
        <strain evidence="3">Ysfricsl-2016a</strain>
        <tissue evidence="3">Blood</tissue>
    </source>
</reference>
<protein>
    <submittedName>
        <fullName evidence="2">Uncharacterized protein</fullName>
    </submittedName>
</protein>
<reference evidence="2 4" key="1">
    <citation type="submission" date="2017-12" db="EMBL/GenBank/DDBJ databases">
        <title>Integrating genomic resources of turbot (Scophthalmus maximus) in depth evaluation of genetic and physical mapping variation across individuals.</title>
        <authorList>
            <person name="Martinez P."/>
        </authorList>
    </citation>
    <scope>NUCLEOTIDE SEQUENCE [LARGE SCALE GENOMIC DNA]</scope>
</reference>
<feature type="region of interest" description="Disordered" evidence="1">
    <location>
        <begin position="22"/>
        <end position="66"/>
    </location>
</feature>
<feature type="compositionally biased region" description="Basic and acidic residues" evidence="1">
    <location>
        <begin position="22"/>
        <end position="52"/>
    </location>
</feature>
<evidence type="ECO:0000313" key="4">
    <source>
        <dbReference type="Proteomes" id="UP000246464"/>
    </source>
</evidence>
<dbReference type="Proteomes" id="UP000246464">
    <property type="component" value="Chromosome 21"/>
</dbReference>
<organism evidence="2 4">
    <name type="scientific">Scophthalmus maximus</name>
    <name type="common">Turbot</name>
    <name type="synonym">Psetta maxima</name>
    <dbReference type="NCBI Taxonomy" id="52904"/>
    <lineage>
        <taxon>Eukaryota</taxon>
        <taxon>Metazoa</taxon>
        <taxon>Chordata</taxon>
        <taxon>Craniata</taxon>
        <taxon>Vertebrata</taxon>
        <taxon>Euteleostomi</taxon>
        <taxon>Actinopterygii</taxon>
        <taxon>Neopterygii</taxon>
        <taxon>Teleostei</taxon>
        <taxon>Neoteleostei</taxon>
        <taxon>Acanthomorphata</taxon>
        <taxon>Carangaria</taxon>
        <taxon>Pleuronectiformes</taxon>
        <taxon>Pleuronectoidei</taxon>
        <taxon>Scophthalmidae</taxon>
        <taxon>Scophthalmus</taxon>
    </lineage>
</organism>
<evidence type="ECO:0000313" key="2">
    <source>
        <dbReference type="EMBL" id="AWP20775.1"/>
    </source>
</evidence>
<dbReference type="Proteomes" id="UP000438429">
    <property type="component" value="Unassembled WGS sequence"/>
</dbReference>
<evidence type="ECO:0000313" key="3">
    <source>
        <dbReference type="EMBL" id="KAF0028199.1"/>
    </source>
</evidence>
<dbReference type="EMBL" id="CP026263">
    <property type="protein sequence ID" value="AWP20775.1"/>
    <property type="molecule type" value="Genomic_DNA"/>
</dbReference>
<accession>A0A2U9CVR0</accession>
<gene>
    <name evidence="3" type="ORF">F2P81_019286</name>
    <name evidence="2" type="ORF">SMAX5B_001851</name>
</gene>